<accession>L1JL34</accession>
<dbReference type="AlphaFoldDB" id="L1JL34"/>
<dbReference type="PANTHER" id="PTHR23084">
    <property type="entry name" value="PHOSPHATIDYLINOSITOL-4-PHOSPHATE 5-KINASE RELATED"/>
    <property type="match status" value="1"/>
</dbReference>
<evidence type="ECO:0000313" key="2">
    <source>
        <dbReference type="EMBL" id="EKX49052.1"/>
    </source>
</evidence>
<dbReference type="SUPFAM" id="SSF82185">
    <property type="entry name" value="Histone H3 K4-specific methyltransferase SET7/9 N-terminal domain"/>
    <property type="match status" value="1"/>
</dbReference>
<dbReference type="PaxDb" id="55529-EKX49052"/>
<dbReference type="Gene3D" id="2.20.110.10">
    <property type="entry name" value="Histone H3 K4-specific methyltransferase SET7/9 N-terminal domain"/>
    <property type="match status" value="1"/>
</dbReference>
<evidence type="ECO:0000313" key="4">
    <source>
        <dbReference type="Proteomes" id="UP000011087"/>
    </source>
</evidence>
<gene>
    <name evidence="2" type="ORF">GUITHDRAFT_52790</name>
</gene>
<dbReference type="OrthoDB" id="437960at2759"/>
<keyword evidence="4" id="KW-1185">Reference proteome</keyword>
<dbReference type="Proteomes" id="UP000011087">
    <property type="component" value="Unassembled WGS sequence"/>
</dbReference>
<dbReference type="KEGG" id="gtt:GUITHDRAFT_52790"/>
<dbReference type="RefSeq" id="XP_005836032.1">
    <property type="nucleotide sequence ID" value="XM_005835975.1"/>
</dbReference>
<feature type="non-terminal residue" evidence="2">
    <location>
        <position position="1"/>
    </location>
</feature>
<dbReference type="PANTHER" id="PTHR23084:SF263">
    <property type="entry name" value="MORN REPEAT-CONTAINING PROTEIN 1"/>
    <property type="match status" value="1"/>
</dbReference>
<reference evidence="3" key="3">
    <citation type="submission" date="2016-03" db="UniProtKB">
        <authorList>
            <consortium name="EnsemblProtists"/>
        </authorList>
    </citation>
    <scope>IDENTIFICATION</scope>
</reference>
<name>L1JL34_GUITC</name>
<keyword evidence="1" id="KW-0677">Repeat</keyword>
<dbReference type="InterPro" id="IPR003409">
    <property type="entry name" value="MORN"/>
</dbReference>
<evidence type="ECO:0000313" key="3">
    <source>
        <dbReference type="EnsemblProtists" id="EKX49052"/>
    </source>
</evidence>
<feature type="non-terminal residue" evidence="2">
    <location>
        <position position="94"/>
    </location>
</feature>
<dbReference type="EMBL" id="JH992983">
    <property type="protein sequence ID" value="EKX49052.1"/>
    <property type="molecule type" value="Genomic_DNA"/>
</dbReference>
<dbReference type="EnsemblProtists" id="EKX49052">
    <property type="protein sequence ID" value="EKX49052"/>
    <property type="gene ID" value="GUITHDRAFT_52790"/>
</dbReference>
<dbReference type="GeneID" id="17305690"/>
<dbReference type="SMART" id="SM00698">
    <property type="entry name" value="MORN"/>
    <property type="match status" value="3"/>
</dbReference>
<organism evidence="2">
    <name type="scientific">Guillardia theta (strain CCMP2712)</name>
    <name type="common">Cryptophyte</name>
    <dbReference type="NCBI Taxonomy" id="905079"/>
    <lineage>
        <taxon>Eukaryota</taxon>
        <taxon>Cryptophyceae</taxon>
        <taxon>Pyrenomonadales</taxon>
        <taxon>Geminigeraceae</taxon>
        <taxon>Guillardia</taxon>
    </lineage>
</organism>
<protein>
    <recommendedName>
        <fullName evidence="5">MORN repeat-containing protein 5</fullName>
    </recommendedName>
</protein>
<reference evidence="4" key="2">
    <citation type="submission" date="2012-11" db="EMBL/GenBank/DDBJ databases">
        <authorList>
            <person name="Kuo A."/>
            <person name="Curtis B.A."/>
            <person name="Tanifuji G."/>
            <person name="Burki F."/>
            <person name="Gruber A."/>
            <person name="Irimia M."/>
            <person name="Maruyama S."/>
            <person name="Arias M.C."/>
            <person name="Ball S.G."/>
            <person name="Gile G.H."/>
            <person name="Hirakawa Y."/>
            <person name="Hopkins J.F."/>
            <person name="Rensing S.A."/>
            <person name="Schmutz J."/>
            <person name="Symeonidi A."/>
            <person name="Elias M."/>
            <person name="Eveleigh R.J."/>
            <person name="Herman E.K."/>
            <person name="Klute M.J."/>
            <person name="Nakayama T."/>
            <person name="Obornik M."/>
            <person name="Reyes-Prieto A."/>
            <person name="Armbrust E.V."/>
            <person name="Aves S.J."/>
            <person name="Beiko R.G."/>
            <person name="Coutinho P."/>
            <person name="Dacks J.B."/>
            <person name="Durnford D.G."/>
            <person name="Fast N.M."/>
            <person name="Green B.R."/>
            <person name="Grisdale C."/>
            <person name="Hempe F."/>
            <person name="Henrissat B."/>
            <person name="Hoppner M.P."/>
            <person name="Ishida K.-I."/>
            <person name="Kim E."/>
            <person name="Koreny L."/>
            <person name="Kroth P.G."/>
            <person name="Liu Y."/>
            <person name="Malik S.-B."/>
            <person name="Maier U.G."/>
            <person name="McRose D."/>
            <person name="Mock T."/>
            <person name="Neilson J.A."/>
            <person name="Onodera N.T."/>
            <person name="Poole A.M."/>
            <person name="Pritham E.J."/>
            <person name="Richards T.A."/>
            <person name="Rocap G."/>
            <person name="Roy S.W."/>
            <person name="Sarai C."/>
            <person name="Schaack S."/>
            <person name="Shirato S."/>
            <person name="Slamovits C.H."/>
            <person name="Spencer D.F."/>
            <person name="Suzuki S."/>
            <person name="Worden A.Z."/>
            <person name="Zauner S."/>
            <person name="Barry K."/>
            <person name="Bell C."/>
            <person name="Bharti A.K."/>
            <person name="Crow J.A."/>
            <person name="Grimwood J."/>
            <person name="Kramer R."/>
            <person name="Lindquist E."/>
            <person name="Lucas S."/>
            <person name="Salamov A."/>
            <person name="McFadden G.I."/>
            <person name="Lane C.E."/>
            <person name="Keeling P.J."/>
            <person name="Gray M.W."/>
            <person name="Grigoriev I.V."/>
            <person name="Archibald J.M."/>
        </authorList>
    </citation>
    <scope>NUCLEOTIDE SEQUENCE</scope>
    <source>
        <strain evidence="4">CCMP2712</strain>
    </source>
</reference>
<reference evidence="2 4" key="1">
    <citation type="journal article" date="2012" name="Nature">
        <title>Algal genomes reveal evolutionary mosaicism and the fate of nucleomorphs.</title>
        <authorList>
            <consortium name="DOE Joint Genome Institute"/>
            <person name="Curtis B.A."/>
            <person name="Tanifuji G."/>
            <person name="Burki F."/>
            <person name="Gruber A."/>
            <person name="Irimia M."/>
            <person name="Maruyama S."/>
            <person name="Arias M.C."/>
            <person name="Ball S.G."/>
            <person name="Gile G.H."/>
            <person name="Hirakawa Y."/>
            <person name="Hopkins J.F."/>
            <person name="Kuo A."/>
            <person name="Rensing S.A."/>
            <person name="Schmutz J."/>
            <person name="Symeonidi A."/>
            <person name="Elias M."/>
            <person name="Eveleigh R.J."/>
            <person name="Herman E.K."/>
            <person name="Klute M.J."/>
            <person name="Nakayama T."/>
            <person name="Obornik M."/>
            <person name="Reyes-Prieto A."/>
            <person name="Armbrust E.V."/>
            <person name="Aves S.J."/>
            <person name="Beiko R.G."/>
            <person name="Coutinho P."/>
            <person name="Dacks J.B."/>
            <person name="Durnford D.G."/>
            <person name="Fast N.M."/>
            <person name="Green B.R."/>
            <person name="Grisdale C.J."/>
            <person name="Hempel F."/>
            <person name="Henrissat B."/>
            <person name="Hoppner M.P."/>
            <person name="Ishida K."/>
            <person name="Kim E."/>
            <person name="Koreny L."/>
            <person name="Kroth P.G."/>
            <person name="Liu Y."/>
            <person name="Malik S.B."/>
            <person name="Maier U.G."/>
            <person name="McRose D."/>
            <person name="Mock T."/>
            <person name="Neilson J.A."/>
            <person name="Onodera N.T."/>
            <person name="Poole A.M."/>
            <person name="Pritham E.J."/>
            <person name="Richards T.A."/>
            <person name="Rocap G."/>
            <person name="Roy S.W."/>
            <person name="Sarai C."/>
            <person name="Schaack S."/>
            <person name="Shirato S."/>
            <person name="Slamovits C.H."/>
            <person name="Spencer D.F."/>
            <person name="Suzuki S."/>
            <person name="Worden A.Z."/>
            <person name="Zauner S."/>
            <person name="Barry K."/>
            <person name="Bell C."/>
            <person name="Bharti A.K."/>
            <person name="Crow J.A."/>
            <person name="Grimwood J."/>
            <person name="Kramer R."/>
            <person name="Lindquist E."/>
            <person name="Lucas S."/>
            <person name="Salamov A."/>
            <person name="McFadden G.I."/>
            <person name="Lane C.E."/>
            <person name="Keeling P.J."/>
            <person name="Gray M.W."/>
            <person name="Grigoriev I.V."/>
            <person name="Archibald J.M."/>
        </authorList>
    </citation>
    <scope>NUCLEOTIDE SEQUENCE</scope>
    <source>
        <strain evidence="2 4">CCMP2712</strain>
    </source>
</reference>
<dbReference type="Pfam" id="PF02493">
    <property type="entry name" value="MORN"/>
    <property type="match status" value="3"/>
</dbReference>
<proteinExistence type="predicted"/>
<dbReference type="HOGENOM" id="CLU_2392682_0_0_1"/>
<evidence type="ECO:0000256" key="1">
    <source>
        <dbReference type="ARBA" id="ARBA00022737"/>
    </source>
</evidence>
<sequence length="94" mass="11062">NGQVYSGQWVDHLREGKGTEIFPPYDNRRRSEEGELTFPHYEGDLLDGQRHGKGVYVFANGERYQGEFRYNLFDGNGVYFWTDGEYLDCRWKNG</sequence>
<evidence type="ECO:0008006" key="5">
    <source>
        <dbReference type="Google" id="ProtNLM"/>
    </source>
</evidence>